<dbReference type="RefSeq" id="WP_261954126.1">
    <property type="nucleotide sequence ID" value="NZ_AP026073.1"/>
</dbReference>
<evidence type="ECO:0000313" key="1">
    <source>
        <dbReference type="EMBL" id="BDM70377.1"/>
    </source>
</evidence>
<evidence type="ECO:0000313" key="2">
    <source>
        <dbReference type="Proteomes" id="UP001059597"/>
    </source>
</evidence>
<dbReference type="CDD" id="cd07812">
    <property type="entry name" value="SRPBCC"/>
    <property type="match status" value="1"/>
</dbReference>
<dbReference type="Gene3D" id="3.30.530.20">
    <property type="match status" value="1"/>
</dbReference>
<protein>
    <submittedName>
        <fullName evidence="1">Polyketide cyclase</fullName>
    </submittedName>
</protein>
<reference evidence="1" key="1">
    <citation type="submission" date="2022-06" db="EMBL/GenBank/DDBJ databases">
        <title>Complete genome sequence of Streptomyces nigrescens HEK616.</title>
        <authorList>
            <person name="Asamizu S."/>
            <person name="Onaka H."/>
        </authorList>
    </citation>
    <scope>NUCLEOTIDE SEQUENCE</scope>
    <source>
        <strain evidence="1">HEK616</strain>
    </source>
</reference>
<dbReference type="SUPFAM" id="SSF55961">
    <property type="entry name" value="Bet v1-like"/>
    <property type="match status" value="1"/>
</dbReference>
<name>A0ABM7ZW18_STRNI</name>
<gene>
    <name evidence="1" type="ORF">HEK616_38640</name>
</gene>
<organism evidence="1 2">
    <name type="scientific">Streptomyces nigrescens</name>
    <dbReference type="NCBI Taxonomy" id="1920"/>
    <lineage>
        <taxon>Bacteria</taxon>
        <taxon>Bacillati</taxon>
        <taxon>Actinomycetota</taxon>
        <taxon>Actinomycetes</taxon>
        <taxon>Kitasatosporales</taxon>
        <taxon>Streptomycetaceae</taxon>
        <taxon>Streptomyces</taxon>
    </lineage>
</organism>
<dbReference type="Proteomes" id="UP001059597">
    <property type="component" value="Chromosome"/>
</dbReference>
<keyword evidence="2" id="KW-1185">Reference proteome</keyword>
<dbReference type="InterPro" id="IPR023393">
    <property type="entry name" value="START-like_dom_sf"/>
</dbReference>
<dbReference type="EMBL" id="AP026073">
    <property type="protein sequence ID" value="BDM70377.1"/>
    <property type="molecule type" value="Genomic_DNA"/>
</dbReference>
<accession>A0ABM7ZW18</accession>
<dbReference type="InterPro" id="IPR019587">
    <property type="entry name" value="Polyketide_cyclase/dehydratase"/>
</dbReference>
<proteinExistence type="predicted"/>
<sequence length="157" mass="17989">MTAREWTAEESLECAAPPHVLYQAVSDLRRMKEWSPEVIGVWRHGDRFVGFNRRAFWVWFTQCRIVVDEPGREFAFDVATFGLPVARWGYRFAPAADGGGTRVTEYWIDHRRGGWRSRIAETLGLLFTGTPAGRRATRNRAGMRSTLRRLCAACQLP</sequence>
<dbReference type="Pfam" id="PF10604">
    <property type="entry name" value="Polyketide_cyc2"/>
    <property type="match status" value="1"/>
</dbReference>